<dbReference type="Gene3D" id="3.40.50.300">
    <property type="entry name" value="P-loop containing nucleotide triphosphate hydrolases"/>
    <property type="match status" value="2"/>
</dbReference>
<organism evidence="4 5">
    <name type="scientific">Diaphorina citri</name>
    <name type="common">Asian citrus psyllid</name>
    <dbReference type="NCBI Taxonomy" id="121845"/>
    <lineage>
        <taxon>Eukaryota</taxon>
        <taxon>Metazoa</taxon>
        <taxon>Ecdysozoa</taxon>
        <taxon>Arthropoda</taxon>
        <taxon>Hexapoda</taxon>
        <taxon>Insecta</taxon>
        <taxon>Pterygota</taxon>
        <taxon>Neoptera</taxon>
        <taxon>Paraneoptera</taxon>
        <taxon>Hemiptera</taxon>
        <taxon>Sternorrhyncha</taxon>
        <taxon>Psylloidea</taxon>
        <taxon>Psyllidae</taxon>
        <taxon>Diaphorininae</taxon>
        <taxon>Diaphorina</taxon>
    </lineage>
</organism>
<dbReference type="Gene3D" id="1.10.8.60">
    <property type="match status" value="1"/>
</dbReference>
<dbReference type="GO" id="GO:0005737">
    <property type="term" value="C:cytoplasm"/>
    <property type="evidence" value="ECO:0007669"/>
    <property type="project" value="TreeGrafter"/>
</dbReference>
<reference evidence="5" key="1">
    <citation type="submission" date="2025-08" db="UniProtKB">
        <authorList>
            <consortium name="RefSeq"/>
        </authorList>
    </citation>
    <scope>IDENTIFICATION</scope>
</reference>
<dbReference type="PANTHER" id="PTHR23077:SF27">
    <property type="entry name" value="ATPASE FAMILY GENE 2 PROTEIN HOMOLOG A"/>
    <property type="match status" value="1"/>
</dbReference>
<dbReference type="STRING" id="121845.A0A3Q0J4W2"/>
<dbReference type="SUPFAM" id="SSF52540">
    <property type="entry name" value="P-loop containing nucleoside triphosphate hydrolases"/>
    <property type="match status" value="2"/>
</dbReference>
<dbReference type="InterPro" id="IPR027417">
    <property type="entry name" value="P-loop_NTPase"/>
</dbReference>
<dbReference type="InterPro" id="IPR003959">
    <property type="entry name" value="ATPase_AAA_core"/>
</dbReference>
<keyword evidence="4" id="KW-1185">Reference proteome</keyword>
<proteinExistence type="predicted"/>
<dbReference type="InterPro" id="IPR003593">
    <property type="entry name" value="AAA+_ATPase"/>
</dbReference>
<dbReference type="SMART" id="SM00382">
    <property type="entry name" value="AAA"/>
    <property type="match status" value="1"/>
</dbReference>
<dbReference type="GO" id="GO:0016887">
    <property type="term" value="F:ATP hydrolysis activity"/>
    <property type="evidence" value="ECO:0007669"/>
    <property type="project" value="InterPro"/>
</dbReference>
<dbReference type="PaxDb" id="121845-A0A3Q0J4W2"/>
<evidence type="ECO:0000256" key="2">
    <source>
        <dbReference type="ARBA" id="ARBA00022840"/>
    </source>
</evidence>
<accession>A0A3Q0J4W2</accession>
<dbReference type="KEGG" id="dci:103514789"/>
<keyword evidence="2" id="KW-0067">ATP-binding</keyword>
<gene>
    <name evidence="5" type="primary">LOC103514789</name>
</gene>
<dbReference type="GO" id="GO:0005524">
    <property type="term" value="F:ATP binding"/>
    <property type="evidence" value="ECO:0007669"/>
    <property type="project" value="UniProtKB-KW"/>
</dbReference>
<dbReference type="Pfam" id="PF00004">
    <property type="entry name" value="AAA"/>
    <property type="match status" value="2"/>
</dbReference>
<sequence>MKKCNGILIYGVNGTGKTSLIHSLASHMKVHTVVIQVADMFSKFYGEAEFRLKAAFDAALDHAPSLLLLDNLDVLCTGRNRSDQERRLLSCLVTQVDRLHELQACVVLLAVTTSLDNVDVSLRTPGRLDQEIELPVPSRDQRAAILHCLLTKVPHSLSTDQIQQVAFITHGFVGGDLATLLSNATSALLVETEGTGQVLSYDGVMRALDHVKPSAMRQVLVEVPNVKWSDIGGQDEVKLKLRQSVEWPLKHPEAFARLGIKPPRGILMFGPPGCSKTMIAKALATESKLNFISVKVKLPSSFFI</sequence>
<evidence type="ECO:0000313" key="5">
    <source>
        <dbReference type="RefSeq" id="XP_026683461.1"/>
    </source>
</evidence>
<feature type="domain" description="AAA+ ATPase" evidence="3">
    <location>
        <begin position="3"/>
        <end position="138"/>
    </location>
</feature>
<name>A0A3Q0J4W2_DIACI</name>
<dbReference type="RefSeq" id="XP_026683461.1">
    <property type="nucleotide sequence ID" value="XM_026827660.1"/>
</dbReference>
<evidence type="ECO:0000256" key="1">
    <source>
        <dbReference type="ARBA" id="ARBA00022741"/>
    </source>
</evidence>
<protein>
    <submittedName>
        <fullName evidence="5">Spermatogenesis-associated protein 5-like</fullName>
    </submittedName>
</protein>
<dbReference type="InterPro" id="IPR050168">
    <property type="entry name" value="AAA_ATPase_domain"/>
</dbReference>
<dbReference type="Proteomes" id="UP000079169">
    <property type="component" value="Unplaced"/>
</dbReference>
<evidence type="ECO:0000259" key="3">
    <source>
        <dbReference type="SMART" id="SM00382"/>
    </source>
</evidence>
<dbReference type="GeneID" id="103514789"/>
<keyword evidence="1" id="KW-0547">Nucleotide-binding</keyword>
<dbReference type="PANTHER" id="PTHR23077">
    <property type="entry name" value="AAA-FAMILY ATPASE"/>
    <property type="match status" value="1"/>
</dbReference>
<evidence type="ECO:0000313" key="4">
    <source>
        <dbReference type="Proteomes" id="UP000079169"/>
    </source>
</evidence>
<dbReference type="AlphaFoldDB" id="A0A3Q0J4W2"/>